<gene>
    <name evidence="2" type="ORF">P409_09300</name>
</gene>
<comment type="caution">
    <text evidence="2">The sequence shown here is derived from an EMBL/GenBank/DDBJ whole genome shotgun (WGS) entry which is preliminary data.</text>
</comment>
<keyword evidence="1" id="KW-1133">Transmembrane helix</keyword>
<sequence length="171" mass="18441">MPNAMLVVGGMFTAFGVGLALIARQLYWHEHRPATGLPIVIAFAWAVAAMVVSMILVSLTSGRGRRAGRVRRGRVTVELRQQDSPRRTTRLTGPGVEMSGSADIRVGSRLPALFLFAAAAGLAAFLIWFHLQGQSSWIGTGVSLVLASYVANWARNAWPRPDAPEPKDPPP</sequence>
<name>A0A0A0D9Q3_9PROT</name>
<evidence type="ECO:0000313" key="3">
    <source>
        <dbReference type="Proteomes" id="UP000029995"/>
    </source>
</evidence>
<keyword evidence="1" id="KW-0812">Transmembrane</keyword>
<proteinExistence type="predicted"/>
<feature type="transmembrane region" description="Helical" evidence="1">
    <location>
        <begin position="137"/>
        <end position="154"/>
    </location>
</feature>
<feature type="transmembrane region" description="Helical" evidence="1">
    <location>
        <begin position="112"/>
        <end position="131"/>
    </location>
</feature>
<dbReference type="Proteomes" id="UP000029995">
    <property type="component" value="Unassembled WGS sequence"/>
</dbReference>
<organism evidence="2 3">
    <name type="scientific">Inquilinus limosus MP06</name>
    <dbReference type="NCBI Taxonomy" id="1398085"/>
    <lineage>
        <taxon>Bacteria</taxon>
        <taxon>Pseudomonadati</taxon>
        <taxon>Pseudomonadota</taxon>
        <taxon>Alphaproteobacteria</taxon>
        <taxon>Rhodospirillales</taxon>
        <taxon>Rhodospirillaceae</taxon>
        <taxon>Inquilinus</taxon>
    </lineage>
</organism>
<keyword evidence="1" id="KW-0472">Membrane</keyword>
<dbReference type="AlphaFoldDB" id="A0A0A0D9Q3"/>
<evidence type="ECO:0000256" key="1">
    <source>
        <dbReference type="SAM" id="Phobius"/>
    </source>
</evidence>
<dbReference type="OrthoDB" id="8402000at2"/>
<protein>
    <submittedName>
        <fullName evidence="2">Uncharacterized protein</fullName>
    </submittedName>
</protein>
<dbReference type="EMBL" id="JANX01000081">
    <property type="protein sequence ID" value="KGM34608.1"/>
    <property type="molecule type" value="Genomic_DNA"/>
</dbReference>
<accession>A0A0A0D9Q3</accession>
<reference evidence="2 3" key="1">
    <citation type="submission" date="2014-01" db="EMBL/GenBank/DDBJ databases">
        <title>Genome sequence determination for a cystic fibrosis isolate, Inquilinus limosus.</title>
        <authorList>
            <person name="Pino M."/>
            <person name="Di Conza J."/>
            <person name="Gutkind G."/>
        </authorList>
    </citation>
    <scope>NUCLEOTIDE SEQUENCE [LARGE SCALE GENOMIC DNA]</scope>
    <source>
        <strain evidence="2 3">MP06</strain>
    </source>
</reference>
<feature type="transmembrane region" description="Helical" evidence="1">
    <location>
        <begin position="36"/>
        <end position="59"/>
    </location>
</feature>
<evidence type="ECO:0000313" key="2">
    <source>
        <dbReference type="EMBL" id="KGM34608.1"/>
    </source>
</evidence>